<keyword evidence="5" id="KW-0812">Transmembrane</keyword>
<organism evidence="16 17">
    <name type="scientific">Arabidopsis thaliana</name>
    <name type="common">Mouse-ear cress</name>
    <dbReference type="NCBI Taxonomy" id="3702"/>
    <lineage>
        <taxon>Eukaryota</taxon>
        <taxon>Viridiplantae</taxon>
        <taxon>Streptophyta</taxon>
        <taxon>Embryophyta</taxon>
        <taxon>Tracheophyta</taxon>
        <taxon>Spermatophyta</taxon>
        <taxon>Magnoliopsida</taxon>
        <taxon>eudicotyledons</taxon>
        <taxon>Gunneridae</taxon>
        <taxon>Pentapetalae</taxon>
        <taxon>rosids</taxon>
        <taxon>malvids</taxon>
        <taxon>Brassicales</taxon>
        <taxon>Brassicaceae</taxon>
        <taxon>Camelineae</taxon>
        <taxon>Arabidopsis</taxon>
    </lineage>
</organism>
<feature type="region of interest" description="Disordered" evidence="13">
    <location>
        <begin position="133"/>
        <end position="157"/>
    </location>
</feature>
<dbReference type="InterPro" id="IPR048292">
    <property type="entry name" value="SDA1_C"/>
</dbReference>
<dbReference type="PROSITE" id="PS00086">
    <property type="entry name" value="CYTOCHROME_P450"/>
    <property type="match status" value="1"/>
</dbReference>
<dbReference type="InterPro" id="IPR036396">
    <property type="entry name" value="Cyt_P450_sf"/>
</dbReference>
<keyword evidence="6 12" id="KW-0479">Metal-binding</keyword>
<evidence type="ECO:0000256" key="12">
    <source>
        <dbReference type="PIRSR" id="PIRSR602401-1"/>
    </source>
</evidence>
<keyword evidence="4 12" id="KW-0349">Heme</keyword>
<feature type="region of interest" description="Disordered" evidence="13">
    <location>
        <begin position="332"/>
        <end position="422"/>
    </location>
</feature>
<evidence type="ECO:0000259" key="14">
    <source>
        <dbReference type="Pfam" id="PF08158"/>
    </source>
</evidence>
<dbReference type="SUPFAM" id="SSF48264">
    <property type="entry name" value="Cytochrome P450"/>
    <property type="match status" value="1"/>
</dbReference>
<feature type="domain" description="SDA1 C-terminal" evidence="15">
    <location>
        <begin position="546"/>
        <end position="591"/>
    </location>
</feature>
<feature type="compositionally biased region" description="Basic residues" evidence="13">
    <location>
        <begin position="567"/>
        <end position="579"/>
    </location>
</feature>
<evidence type="ECO:0000256" key="7">
    <source>
        <dbReference type="ARBA" id="ARBA00022989"/>
    </source>
</evidence>
<evidence type="ECO:0000256" key="2">
    <source>
        <dbReference type="ARBA" id="ARBA00004167"/>
    </source>
</evidence>
<evidence type="ECO:0000256" key="5">
    <source>
        <dbReference type="ARBA" id="ARBA00022692"/>
    </source>
</evidence>
<evidence type="ECO:0000256" key="13">
    <source>
        <dbReference type="SAM" id="MobiDB-lite"/>
    </source>
</evidence>
<proteinExistence type="inferred from homology"/>
<dbReference type="GO" id="GO:0016705">
    <property type="term" value="F:oxidoreductase activity, acting on paired donors, with incorporation or reduction of molecular oxygen"/>
    <property type="evidence" value="ECO:0007669"/>
    <property type="project" value="InterPro"/>
</dbReference>
<keyword evidence="9 12" id="KW-0408">Iron</keyword>
<reference evidence="16 17" key="1">
    <citation type="submission" date="2020-09" db="EMBL/GenBank/DDBJ databases">
        <authorList>
            <person name="Ashkenazy H."/>
        </authorList>
    </citation>
    <scope>NUCLEOTIDE SEQUENCE [LARGE SCALE GENOMIC DNA]</scope>
    <source>
        <strain evidence="17">cv. Cdm-0</strain>
    </source>
</reference>
<dbReference type="Pfam" id="PF00067">
    <property type="entry name" value="p450"/>
    <property type="match status" value="1"/>
</dbReference>
<protein>
    <submittedName>
        <fullName evidence="16">(thale cress) hypothetical protein</fullName>
    </submittedName>
</protein>
<feature type="domain" description="SDA1 N-terminal" evidence="14">
    <location>
        <begin position="15"/>
        <end position="275"/>
    </location>
</feature>
<evidence type="ECO:0000256" key="11">
    <source>
        <dbReference type="ARBA" id="ARBA00023136"/>
    </source>
</evidence>
<dbReference type="EMBL" id="LR881469">
    <property type="protein sequence ID" value="CAD5329639.1"/>
    <property type="molecule type" value="Genomic_DNA"/>
</dbReference>
<dbReference type="GO" id="GO:0004497">
    <property type="term" value="F:monooxygenase activity"/>
    <property type="evidence" value="ECO:0007669"/>
    <property type="project" value="UniProtKB-KW"/>
</dbReference>
<dbReference type="InterPro" id="IPR012977">
    <property type="entry name" value="SDA1_N"/>
</dbReference>
<dbReference type="PANTHER" id="PTHR47955:SF22">
    <property type="entry name" value="CYTOCHROME P450 83B1-LIKE"/>
    <property type="match status" value="1"/>
</dbReference>
<keyword evidence="10" id="KW-0503">Monooxygenase</keyword>
<dbReference type="FunFam" id="1.10.630.10:FF:000011">
    <property type="entry name" value="Cytochrome P450 83B1"/>
    <property type="match status" value="1"/>
</dbReference>
<feature type="region of interest" description="Disordered" evidence="13">
    <location>
        <begin position="630"/>
        <end position="685"/>
    </location>
</feature>
<feature type="compositionally biased region" description="Basic residues" evidence="13">
    <location>
        <begin position="534"/>
        <end position="544"/>
    </location>
</feature>
<evidence type="ECO:0000259" key="15">
    <source>
        <dbReference type="Pfam" id="PF21638"/>
    </source>
</evidence>
<keyword evidence="11" id="KW-0472">Membrane</keyword>
<dbReference type="Proteomes" id="UP000516314">
    <property type="component" value="Chromosome 4"/>
</dbReference>
<dbReference type="PRINTS" id="PR00385">
    <property type="entry name" value="P450"/>
</dbReference>
<evidence type="ECO:0000256" key="4">
    <source>
        <dbReference type="ARBA" id="ARBA00022617"/>
    </source>
</evidence>
<gene>
    <name evidence="16" type="ORF">AT9943_LOCUS17222</name>
</gene>
<feature type="region of interest" description="Disordered" evidence="13">
    <location>
        <begin position="532"/>
        <end position="586"/>
    </location>
</feature>
<evidence type="ECO:0000256" key="6">
    <source>
        <dbReference type="ARBA" id="ARBA00022723"/>
    </source>
</evidence>
<dbReference type="PANTHER" id="PTHR47955">
    <property type="entry name" value="CYTOCHROME P450 FAMILY 71 PROTEIN"/>
    <property type="match status" value="1"/>
</dbReference>
<dbReference type="GO" id="GO:0005506">
    <property type="term" value="F:iron ion binding"/>
    <property type="evidence" value="ECO:0007669"/>
    <property type="project" value="InterPro"/>
</dbReference>
<evidence type="ECO:0000313" key="17">
    <source>
        <dbReference type="Proteomes" id="UP000516314"/>
    </source>
</evidence>
<evidence type="ECO:0000256" key="1">
    <source>
        <dbReference type="ARBA" id="ARBA00001971"/>
    </source>
</evidence>
<feature type="binding site" description="axial binding residue" evidence="12">
    <location>
        <position position="1231"/>
    </location>
    <ligand>
        <name>heme</name>
        <dbReference type="ChEBI" id="CHEBI:30413"/>
    </ligand>
    <ligandPart>
        <name>Fe</name>
        <dbReference type="ChEBI" id="CHEBI:18248"/>
    </ligandPart>
</feature>
<comment type="subcellular location">
    <subcellularLocation>
        <location evidence="2">Membrane</location>
        <topology evidence="2">Single-pass membrane protein</topology>
    </subcellularLocation>
</comment>
<sequence length="1289" mass="145740">MSITDPRHKSLHKIQEDETKAKRALVTLCELHKKKVWFGDKHDRVAIAICEACFHTSPRIRISSLRFLLDYDNINDEDDSDLRLCLTERLFTRPTTKVHLLARRKSKQNCNAPCEVLNESSNFAERLLPLIRPKPDESTGETNDKSSGETDDKSTGETYERRETRLMIIKVIARTIGLHKLLLFKFYTYLQAYAKDGVKDITQILAAAVQACHDGVPSDAVEPLFKQIVNKFLHDRSSPEAIPVALNVVREMFLRIPELMTEDLLHDLAQYKTDKKYRTHRKAISAASASLIALFREINPLLLVKKDRGRPGGPIARPKKYGEVNVFSNVPNVDLLQESDDDEVALPGSDDIEQELITEDEAEEDSNDGDDMNNTEDDTLVSGDEEEEKNDSDEAETDWENEEDEGEASVEGSGNREKAKGKKRKLVDFDASLLAADTSLRALKRCAEAEREQTSFAERDGILSNEDFRKIKEVKGKKDAKLALARKGLKVPDSDKLSKKLVNPAKLEAHIRQKLIKEERLELVKAGREDRGKYKSKTAIKQKKTGGSSNRQKEHKKNMPLAAVRSKAGKAKRVKKMKNSHSGSQFRGRKAWNNEYWIRLKRVSGVHPTLTASRILPESMEVLVGSTFRDRSSVTTHDQAVPASLSSRIGLRRCGRSPPPESSSSVGETSENEEDEDDAVSSSQGRWLNSFSSSLEDSLPIKRGLSNHYIGKSKSFGNLMEASNTNDLVKVESPLNKRRRLLIANKLRRRSSLSSFSIYTKINPNSMPLLALQESDNEDHKLNDDDDDDDSSSDDETTGLVAAAAFFFLRSTTKKSLRLPPGPKGLPIIGNLHQMEKFNPQHFLFRLSKLYGPIFTMKIGGRRLAVISSAELAKELLKTQDLNFTARPLLKGQQTMSYQGRELGFGQYTAYYREMRKMCMVNLFSPNRVASFRPVREEECQRMMDKIYKAADQSGTVDLSELLLSFTNCVVCRQAFGKRYNEYGTEMKRFIDILYETQALLGTLFFSDLFPYFGFLDNLTGLSARLKKAFKELDTYLQELLDETLDPNRPKQETESFIDLLMQIYKDQPFSIKFTHENVKAMILDIVVPGTDTAAAVVVWAMTYLIKYPEAMKKAQDEVRSVIGDKGYVSEEDIPNLPYLKAVIKESLRLEPVIPILLHRETIADAKIGGYDIPAKTIIQVNAWAVSRDTAAWGDNPNEFIPERFMNEHKGVDFKGQDFELLPFGSGRRMCPAMHLGIAMVEIPFANLLYKFDWSLPKGIKPEDIKMDVMTGLAMHKKEHLVLAPTKHI</sequence>
<dbReference type="Pfam" id="PF21638">
    <property type="entry name" value="SDA1_C"/>
    <property type="match status" value="1"/>
</dbReference>
<feature type="compositionally biased region" description="Acidic residues" evidence="13">
    <location>
        <begin position="337"/>
        <end position="408"/>
    </location>
</feature>
<dbReference type="CDD" id="cd11072">
    <property type="entry name" value="CYP71-like"/>
    <property type="match status" value="1"/>
</dbReference>
<dbReference type="GO" id="GO:0016020">
    <property type="term" value="C:membrane"/>
    <property type="evidence" value="ECO:0007669"/>
    <property type="project" value="UniProtKB-SubCell"/>
</dbReference>
<evidence type="ECO:0000256" key="9">
    <source>
        <dbReference type="ARBA" id="ARBA00023004"/>
    </source>
</evidence>
<evidence type="ECO:0000256" key="3">
    <source>
        <dbReference type="ARBA" id="ARBA00010617"/>
    </source>
</evidence>
<keyword evidence="7" id="KW-1133">Transmembrane helix</keyword>
<dbReference type="PRINTS" id="PR00463">
    <property type="entry name" value="EP450I"/>
</dbReference>
<comment type="cofactor">
    <cofactor evidence="1 12">
        <name>heme</name>
        <dbReference type="ChEBI" id="CHEBI:30413"/>
    </cofactor>
</comment>
<feature type="compositionally biased region" description="Acidic residues" evidence="13">
    <location>
        <begin position="670"/>
        <end position="679"/>
    </location>
</feature>
<dbReference type="InterPro" id="IPR017972">
    <property type="entry name" value="Cyt_P450_CS"/>
</dbReference>
<name>A0A7G2F3T8_ARATH</name>
<keyword evidence="8" id="KW-0560">Oxidoreductase</keyword>
<dbReference type="InterPro" id="IPR001128">
    <property type="entry name" value="Cyt_P450"/>
</dbReference>
<dbReference type="InterPro" id="IPR002401">
    <property type="entry name" value="Cyt_P450_E_grp-I"/>
</dbReference>
<comment type="similarity">
    <text evidence="3">Belongs to the cytochrome P450 family.</text>
</comment>
<dbReference type="Gene3D" id="1.10.630.10">
    <property type="entry name" value="Cytochrome P450"/>
    <property type="match status" value="1"/>
</dbReference>
<dbReference type="GO" id="GO:0020037">
    <property type="term" value="F:heme binding"/>
    <property type="evidence" value="ECO:0007669"/>
    <property type="project" value="InterPro"/>
</dbReference>
<evidence type="ECO:0000313" key="16">
    <source>
        <dbReference type="EMBL" id="CAD5329639.1"/>
    </source>
</evidence>
<evidence type="ECO:0000256" key="8">
    <source>
        <dbReference type="ARBA" id="ARBA00023002"/>
    </source>
</evidence>
<accession>A0A7G2F3T8</accession>
<dbReference type="Pfam" id="PF08158">
    <property type="entry name" value="SDA1_HEAT"/>
    <property type="match status" value="1"/>
</dbReference>
<evidence type="ECO:0000256" key="10">
    <source>
        <dbReference type="ARBA" id="ARBA00023033"/>
    </source>
</evidence>